<keyword evidence="12" id="KW-0472">Membrane</keyword>
<dbReference type="GO" id="GO:0016705">
    <property type="term" value="F:oxidoreductase activity, acting on paired donors, with incorporation or reduction of molecular oxygen"/>
    <property type="evidence" value="ECO:0007669"/>
    <property type="project" value="InterPro"/>
</dbReference>
<keyword evidence="8" id="KW-0492">Microsome</keyword>
<evidence type="ECO:0000256" key="7">
    <source>
        <dbReference type="ARBA" id="ARBA00022824"/>
    </source>
</evidence>
<evidence type="ECO:0000313" key="14">
    <source>
        <dbReference type="RefSeq" id="XP_024885908.1"/>
    </source>
</evidence>
<dbReference type="PANTHER" id="PTHR24292">
    <property type="entry name" value="CYTOCHROME P450"/>
    <property type="match status" value="1"/>
</dbReference>
<keyword evidence="13" id="KW-1185">Reference proteome</keyword>
<evidence type="ECO:0000256" key="6">
    <source>
        <dbReference type="ARBA" id="ARBA00022723"/>
    </source>
</evidence>
<name>A0A6J1QVK0_9HYME</name>
<keyword evidence="10" id="KW-0408">Iron</keyword>
<dbReference type="GO" id="GO:0004497">
    <property type="term" value="F:monooxygenase activity"/>
    <property type="evidence" value="ECO:0007669"/>
    <property type="project" value="UniProtKB-KW"/>
</dbReference>
<protein>
    <submittedName>
        <fullName evidence="14">Cytochrome P450 9e2-like</fullName>
    </submittedName>
</protein>
<accession>A0A6J1QVK0</accession>
<keyword evidence="7" id="KW-0256">Endoplasmic reticulum</keyword>
<evidence type="ECO:0000313" key="13">
    <source>
        <dbReference type="Proteomes" id="UP000504618"/>
    </source>
</evidence>
<dbReference type="GO" id="GO:0005506">
    <property type="term" value="F:iron ion binding"/>
    <property type="evidence" value="ECO:0007669"/>
    <property type="project" value="InterPro"/>
</dbReference>
<dbReference type="Gene3D" id="2.60.120.170">
    <property type="match status" value="1"/>
</dbReference>
<keyword evidence="5" id="KW-0349">Heme</keyword>
<keyword evidence="6" id="KW-0479">Metal-binding</keyword>
<dbReference type="OrthoDB" id="2789670at2759"/>
<evidence type="ECO:0000256" key="3">
    <source>
        <dbReference type="ARBA" id="ARBA00004406"/>
    </source>
</evidence>
<evidence type="ECO:0000256" key="11">
    <source>
        <dbReference type="ARBA" id="ARBA00023033"/>
    </source>
</evidence>
<dbReference type="GO" id="GO:0005789">
    <property type="term" value="C:endoplasmic reticulum membrane"/>
    <property type="evidence" value="ECO:0007669"/>
    <property type="project" value="UniProtKB-SubCell"/>
</dbReference>
<dbReference type="AlphaFoldDB" id="A0A6J1QVK0"/>
<evidence type="ECO:0000256" key="9">
    <source>
        <dbReference type="ARBA" id="ARBA00023002"/>
    </source>
</evidence>
<comment type="cofactor">
    <cofactor evidence="1">
        <name>heme</name>
        <dbReference type="ChEBI" id="CHEBI:30413"/>
    </cofactor>
</comment>
<evidence type="ECO:0000256" key="10">
    <source>
        <dbReference type="ARBA" id="ARBA00023004"/>
    </source>
</evidence>
<dbReference type="SUPFAM" id="SSF48264">
    <property type="entry name" value="Cytochrome P450"/>
    <property type="match status" value="1"/>
</dbReference>
<dbReference type="InterPro" id="IPR050476">
    <property type="entry name" value="Insect_CytP450_Detox"/>
</dbReference>
<keyword evidence="9" id="KW-0560">Oxidoreductase</keyword>
<comment type="similarity">
    <text evidence="4">Belongs to the cytochrome P450 family.</text>
</comment>
<proteinExistence type="inferred from homology"/>
<keyword evidence="11" id="KW-0503">Monooxygenase</keyword>
<evidence type="ECO:0000256" key="2">
    <source>
        <dbReference type="ARBA" id="ARBA00004174"/>
    </source>
</evidence>
<dbReference type="InterPro" id="IPR001128">
    <property type="entry name" value="Cyt_P450"/>
</dbReference>
<dbReference type="GeneID" id="112463643"/>
<evidence type="ECO:0000256" key="8">
    <source>
        <dbReference type="ARBA" id="ARBA00022848"/>
    </source>
</evidence>
<dbReference type="RefSeq" id="XP_024885908.1">
    <property type="nucleotide sequence ID" value="XM_025030140.1"/>
</dbReference>
<dbReference type="Proteomes" id="UP000504618">
    <property type="component" value="Unplaced"/>
</dbReference>
<sequence>MKNMFNLMSDYSIDFSDYLAQLSPEKRMMEMKDVFTRYTNDVIATCAFGVSVDSTRRKFYVKFYYAAAPTADHQDAQV</sequence>
<dbReference type="GO" id="GO:0020037">
    <property type="term" value="F:heme binding"/>
    <property type="evidence" value="ECO:0007669"/>
    <property type="project" value="InterPro"/>
</dbReference>
<gene>
    <name evidence="14" type="primary">LOC112463643</name>
</gene>
<evidence type="ECO:0000256" key="1">
    <source>
        <dbReference type="ARBA" id="ARBA00001971"/>
    </source>
</evidence>
<evidence type="ECO:0000256" key="4">
    <source>
        <dbReference type="ARBA" id="ARBA00010617"/>
    </source>
</evidence>
<organism evidence="13 14">
    <name type="scientific">Temnothorax curvispinosus</name>
    <dbReference type="NCBI Taxonomy" id="300111"/>
    <lineage>
        <taxon>Eukaryota</taxon>
        <taxon>Metazoa</taxon>
        <taxon>Ecdysozoa</taxon>
        <taxon>Arthropoda</taxon>
        <taxon>Hexapoda</taxon>
        <taxon>Insecta</taxon>
        <taxon>Pterygota</taxon>
        <taxon>Neoptera</taxon>
        <taxon>Endopterygota</taxon>
        <taxon>Hymenoptera</taxon>
        <taxon>Apocrita</taxon>
        <taxon>Aculeata</taxon>
        <taxon>Formicoidea</taxon>
        <taxon>Formicidae</taxon>
        <taxon>Myrmicinae</taxon>
        <taxon>Temnothorax</taxon>
    </lineage>
</organism>
<evidence type="ECO:0000256" key="12">
    <source>
        <dbReference type="ARBA" id="ARBA00023136"/>
    </source>
</evidence>
<dbReference type="PANTHER" id="PTHR24292:SF54">
    <property type="entry name" value="CYP9F3-RELATED"/>
    <property type="match status" value="1"/>
</dbReference>
<evidence type="ECO:0000256" key="5">
    <source>
        <dbReference type="ARBA" id="ARBA00022617"/>
    </source>
</evidence>
<dbReference type="InterPro" id="IPR036396">
    <property type="entry name" value="Cyt_P450_sf"/>
</dbReference>
<dbReference type="Pfam" id="PF00067">
    <property type="entry name" value="p450"/>
    <property type="match status" value="1"/>
</dbReference>
<reference evidence="14" key="1">
    <citation type="submission" date="2025-08" db="UniProtKB">
        <authorList>
            <consortium name="RefSeq"/>
        </authorList>
    </citation>
    <scope>IDENTIFICATION</scope>
    <source>
        <tissue evidence="14">Whole body</tissue>
    </source>
</reference>
<comment type="subcellular location">
    <subcellularLocation>
        <location evidence="3">Endoplasmic reticulum membrane</location>
        <topology evidence="3">Peripheral membrane protein</topology>
    </subcellularLocation>
    <subcellularLocation>
        <location evidence="2">Microsome membrane</location>
        <topology evidence="2">Peripheral membrane protein</topology>
    </subcellularLocation>
</comment>